<evidence type="ECO:0000256" key="1">
    <source>
        <dbReference type="ARBA" id="ARBA00004141"/>
    </source>
</evidence>
<dbReference type="Pfam" id="PF10034">
    <property type="entry name" value="Dpy19"/>
    <property type="match status" value="2"/>
</dbReference>
<evidence type="ECO:0000256" key="2">
    <source>
        <dbReference type="ARBA" id="ARBA00008744"/>
    </source>
</evidence>
<protein>
    <submittedName>
        <fullName evidence="11">GPI mannosyltransferase 2</fullName>
    </submittedName>
</protein>
<feature type="region of interest" description="Disordered" evidence="8">
    <location>
        <begin position="1"/>
        <end position="33"/>
    </location>
</feature>
<evidence type="ECO:0000256" key="6">
    <source>
        <dbReference type="ARBA" id="ARBA00022989"/>
    </source>
</evidence>
<dbReference type="GO" id="GO:0000030">
    <property type="term" value="F:mannosyltransferase activity"/>
    <property type="evidence" value="ECO:0007669"/>
    <property type="project" value="TreeGrafter"/>
</dbReference>
<sequence length="637" mass="68519">MEAPGGPPSGDFWCGRPASGRASSSWSRDNSTEHPDTINVLSRMNIYQEVLLALLYRYTWFGTYLQPIYFYILLGALPQTACSSAACLPPPGSLTGTARWPALSGRCHVHSQQHAHDSAKASTHALREHFSLPFLWLQLFCLSVYFSRGQRFAALHERAVSLLARAQICCFLFTAVLGNSTSSYCCYSVAVCAGTPPPLDLCSSEKPSAGVPAGSSANPMLLTAPALSVCLSGALSVAVSRRWLLPGFGLGRPSRPAKPRRLPGLGLPAGLRRLPDCGLSDFDVRMYNCAGGIRLAALPYLIVHAALFLLTLAGFLHFPASPARRRRPTADEANGRGCQRGQRTDSGGKLSAQRLAREALDGFARHPGAGLPCCPVHGVRHSGLHNSAHEVLLDSLHVRPDAPGAGPPPLLGLAAAAAARTAAPACRLRPGHRFFTLALLVSSARTCYRDNQAVWQNLREFWDPDTVQLMEWISSATPPDAAFTGSMQLLAGWDRRAAGENQTAVPNLRRRKPPHEVHPDSALARLGLHHPGGLDLPAAPVTARHHGAGGQPERRADGSAGAPAAGAAGSQAAVPAPRFCHEIRRSHGARQSEPENPYARLFQLVLENRTFRGVPAALRSRGLKLPRSQLFRFVYHY</sequence>
<dbReference type="InterPro" id="IPR018732">
    <property type="entry name" value="Dpy-19/Dpy-19-like"/>
</dbReference>
<dbReference type="WBParaSite" id="maker-unitig_29404-snap-gene-0.2-mRNA-1">
    <property type="protein sequence ID" value="maker-unitig_29404-snap-gene-0.2-mRNA-1"/>
    <property type="gene ID" value="maker-unitig_29404-snap-gene-0.2"/>
</dbReference>
<feature type="compositionally biased region" description="Low complexity" evidence="8">
    <location>
        <begin position="558"/>
        <end position="574"/>
    </location>
</feature>
<comment type="subcellular location">
    <subcellularLocation>
        <location evidence="1">Membrane</location>
        <topology evidence="1">Multi-pass membrane protein</topology>
    </subcellularLocation>
</comment>
<dbReference type="Proteomes" id="UP000095280">
    <property type="component" value="Unplaced"/>
</dbReference>
<keyword evidence="6 9" id="KW-1133">Transmembrane helix</keyword>
<feature type="region of interest" description="Disordered" evidence="8">
    <location>
        <begin position="534"/>
        <end position="574"/>
    </location>
</feature>
<evidence type="ECO:0000256" key="3">
    <source>
        <dbReference type="ARBA" id="ARBA00022676"/>
    </source>
</evidence>
<name>A0A1I8FDB3_9PLAT</name>
<feature type="transmembrane region" description="Helical" evidence="9">
    <location>
        <begin position="295"/>
        <end position="318"/>
    </location>
</feature>
<feature type="region of interest" description="Disordered" evidence="8">
    <location>
        <begin position="324"/>
        <end position="350"/>
    </location>
</feature>
<evidence type="ECO:0000256" key="4">
    <source>
        <dbReference type="ARBA" id="ARBA00022679"/>
    </source>
</evidence>
<evidence type="ECO:0000256" key="8">
    <source>
        <dbReference type="SAM" id="MobiDB-lite"/>
    </source>
</evidence>
<keyword evidence="3" id="KW-0328">Glycosyltransferase</keyword>
<evidence type="ECO:0000313" key="10">
    <source>
        <dbReference type="Proteomes" id="UP000095280"/>
    </source>
</evidence>
<dbReference type="PANTHER" id="PTHR31488:SF1">
    <property type="entry name" value="C-MANNOSYLTRANSFERASE DPY19L1"/>
    <property type="match status" value="1"/>
</dbReference>
<keyword evidence="10" id="KW-1185">Reference proteome</keyword>
<evidence type="ECO:0000256" key="5">
    <source>
        <dbReference type="ARBA" id="ARBA00022692"/>
    </source>
</evidence>
<keyword evidence="7 9" id="KW-0472">Membrane</keyword>
<keyword evidence="5 9" id="KW-0812">Transmembrane</keyword>
<reference evidence="11" key="1">
    <citation type="submission" date="2016-11" db="UniProtKB">
        <authorList>
            <consortium name="WormBaseParasite"/>
        </authorList>
    </citation>
    <scope>IDENTIFICATION</scope>
</reference>
<evidence type="ECO:0000256" key="9">
    <source>
        <dbReference type="SAM" id="Phobius"/>
    </source>
</evidence>
<accession>A0A1I8FDB3</accession>
<keyword evidence="4" id="KW-0808">Transferase</keyword>
<organism evidence="10 11">
    <name type="scientific">Macrostomum lignano</name>
    <dbReference type="NCBI Taxonomy" id="282301"/>
    <lineage>
        <taxon>Eukaryota</taxon>
        <taxon>Metazoa</taxon>
        <taxon>Spiralia</taxon>
        <taxon>Lophotrochozoa</taxon>
        <taxon>Platyhelminthes</taxon>
        <taxon>Rhabditophora</taxon>
        <taxon>Macrostomorpha</taxon>
        <taxon>Macrostomida</taxon>
        <taxon>Macrostomidae</taxon>
        <taxon>Macrostomum</taxon>
    </lineage>
</organism>
<proteinExistence type="inferred from homology"/>
<evidence type="ECO:0000313" key="11">
    <source>
        <dbReference type="WBParaSite" id="maker-unitig_29404-snap-gene-0.2-mRNA-1"/>
    </source>
</evidence>
<evidence type="ECO:0000256" key="7">
    <source>
        <dbReference type="ARBA" id="ARBA00023136"/>
    </source>
</evidence>
<dbReference type="GO" id="GO:0005637">
    <property type="term" value="C:nuclear inner membrane"/>
    <property type="evidence" value="ECO:0007669"/>
    <property type="project" value="TreeGrafter"/>
</dbReference>
<comment type="similarity">
    <text evidence="2">Belongs to the dpy-19 family.</text>
</comment>
<dbReference type="AlphaFoldDB" id="A0A1I8FDB3"/>
<dbReference type="PANTHER" id="PTHR31488">
    <property type="entry name" value="DPY-19-LIKE 1, LIKE (H. SAPIENS)"/>
    <property type="match status" value="1"/>
</dbReference>